<comment type="similarity">
    <text evidence="1 5">Belongs to the acetyltransferase family. RimI subfamily.</text>
</comment>
<keyword evidence="2 5" id="KW-0963">Cytoplasm</keyword>
<keyword evidence="4" id="KW-0012">Acyltransferase</keyword>
<dbReference type="PROSITE" id="PS51186">
    <property type="entry name" value="GNAT"/>
    <property type="match status" value="1"/>
</dbReference>
<dbReference type="NCBIfam" id="TIGR01575">
    <property type="entry name" value="rimI"/>
    <property type="match status" value="1"/>
</dbReference>
<proteinExistence type="inferred from homology"/>
<sequence length="152" mass="16431">MGGWPVDAVGPEAARRLSHLHEACFPQGEAWSAPNMRNLLAMPGCCAWVVATDDGLAGMVIARKALDEAEILTICVAPDYRRRGVAQSLIERMSESMKCAKVERIFLEVRADNAAARSLYAAAGYNRCGFRANYYSDGGNAIVMCANLSDSL</sequence>
<reference evidence="7 8" key="1">
    <citation type="submission" date="2023-10" db="EMBL/GenBank/DDBJ databases">
        <title>Sorlinia euscelidii gen. nov., sp. nov., an acetic acid bacteria isolated from the gut of Euscelidius variegatus emitter.</title>
        <authorList>
            <person name="Michoud G."/>
            <person name="Marasco R."/>
            <person name="Seferji K."/>
            <person name="Gonella E."/>
            <person name="Garuglieri E."/>
            <person name="Alma A."/>
            <person name="Mapelli F."/>
            <person name="Borin S."/>
            <person name="Daffonchio D."/>
            <person name="Crotti E."/>
        </authorList>
    </citation>
    <scope>NUCLEOTIDE SEQUENCE [LARGE SCALE GENOMIC DNA]</scope>
    <source>
        <strain evidence="7 8">EV16P</strain>
    </source>
</reference>
<evidence type="ECO:0000256" key="3">
    <source>
        <dbReference type="ARBA" id="ARBA00022679"/>
    </source>
</evidence>
<evidence type="ECO:0000256" key="2">
    <source>
        <dbReference type="ARBA" id="ARBA00022490"/>
    </source>
</evidence>
<dbReference type="Pfam" id="PF00583">
    <property type="entry name" value="Acetyltransf_1"/>
    <property type="match status" value="1"/>
</dbReference>
<dbReference type="SUPFAM" id="SSF55729">
    <property type="entry name" value="Acyl-CoA N-acyltransferases (Nat)"/>
    <property type="match status" value="1"/>
</dbReference>
<name>A0ABU7U0K9_9PROT</name>
<accession>A0ABU7U0K9</accession>
<dbReference type="InterPro" id="IPR016181">
    <property type="entry name" value="Acyl_CoA_acyltransferase"/>
</dbReference>
<keyword evidence="8" id="KW-1185">Reference proteome</keyword>
<feature type="domain" description="N-acetyltransferase" evidence="6">
    <location>
        <begin position="4"/>
        <end position="149"/>
    </location>
</feature>
<comment type="function">
    <text evidence="5">Acetylates the N-terminal alanine of ribosomal protein bS18.</text>
</comment>
<keyword evidence="3" id="KW-0808">Transferase</keyword>
<evidence type="ECO:0000256" key="4">
    <source>
        <dbReference type="ARBA" id="ARBA00023315"/>
    </source>
</evidence>
<dbReference type="EC" id="2.3.1.266" evidence="5"/>
<comment type="catalytic activity">
    <reaction evidence="5">
        <text>N-terminal L-alanyl-[ribosomal protein bS18] + acetyl-CoA = N-terminal N(alpha)-acetyl-L-alanyl-[ribosomal protein bS18] + CoA + H(+)</text>
        <dbReference type="Rhea" id="RHEA:43756"/>
        <dbReference type="Rhea" id="RHEA-COMP:10676"/>
        <dbReference type="Rhea" id="RHEA-COMP:10677"/>
        <dbReference type="ChEBI" id="CHEBI:15378"/>
        <dbReference type="ChEBI" id="CHEBI:57287"/>
        <dbReference type="ChEBI" id="CHEBI:57288"/>
        <dbReference type="ChEBI" id="CHEBI:64718"/>
        <dbReference type="ChEBI" id="CHEBI:83683"/>
        <dbReference type="EC" id="2.3.1.266"/>
    </reaction>
</comment>
<dbReference type="PANTHER" id="PTHR43420">
    <property type="entry name" value="ACETYLTRANSFERASE"/>
    <property type="match status" value="1"/>
</dbReference>
<organism evidence="7 8">
    <name type="scientific">Sorlinia euscelidii</name>
    <dbReference type="NCBI Taxonomy" id="3081148"/>
    <lineage>
        <taxon>Bacteria</taxon>
        <taxon>Pseudomonadati</taxon>
        <taxon>Pseudomonadota</taxon>
        <taxon>Alphaproteobacteria</taxon>
        <taxon>Acetobacterales</taxon>
        <taxon>Acetobacteraceae</taxon>
        <taxon>Sorlinia</taxon>
    </lineage>
</organism>
<gene>
    <name evidence="7" type="ORF">DOFOFD_04325</name>
</gene>
<dbReference type="Proteomes" id="UP001312908">
    <property type="component" value="Unassembled WGS sequence"/>
</dbReference>
<evidence type="ECO:0000259" key="6">
    <source>
        <dbReference type="PROSITE" id="PS51186"/>
    </source>
</evidence>
<protein>
    <recommendedName>
        <fullName evidence="5">[Ribosomal protein bS18]-alanine N-acetyltransferase</fullName>
        <ecNumber evidence="5">2.3.1.266</ecNumber>
    </recommendedName>
</protein>
<dbReference type="InterPro" id="IPR050680">
    <property type="entry name" value="YpeA/RimI_acetyltransf"/>
</dbReference>
<dbReference type="InterPro" id="IPR000182">
    <property type="entry name" value="GNAT_dom"/>
</dbReference>
<dbReference type="CDD" id="cd04301">
    <property type="entry name" value="NAT_SF"/>
    <property type="match status" value="1"/>
</dbReference>
<dbReference type="InterPro" id="IPR006464">
    <property type="entry name" value="AcTrfase_RimI/Ard1"/>
</dbReference>
<dbReference type="EMBL" id="JAWJZY010000002">
    <property type="protein sequence ID" value="MEE8658233.1"/>
    <property type="molecule type" value="Genomic_DNA"/>
</dbReference>
<dbReference type="Gene3D" id="3.40.630.30">
    <property type="match status" value="1"/>
</dbReference>
<evidence type="ECO:0000256" key="5">
    <source>
        <dbReference type="RuleBase" id="RU363094"/>
    </source>
</evidence>
<evidence type="ECO:0000313" key="8">
    <source>
        <dbReference type="Proteomes" id="UP001312908"/>
    </source>
</evidence>
<evidence type="ECO:0000256" key="1">
    <source>
        <dbReference type="ARBA" id="ARBA00005395"/>
    </source>
</evidence>
<dbReference type="PANTHER" id="PTHR43420:SF12">
    <property type="entry name" value="N-ACETYLTRANSFERASE DOMAIN-CONTAINING PROTEIN"/>
    <property type="match status" value="1"/>
</dbReference>
<dbReference type="RefSeq" id="WP_394819187.1">
    <property type="nucleotide sequence ID" value="NZ_JAWJZY010000002.1"/>
</dbReference>
<comment type="caution">
    <text evidence="7">The sequence shown here is derived from an EMBL/GenBank/DDBJ whole genome shotgun (WGS) entry which is preliminary data.</text>
</comment>
<comment type="subcellular location">
    <subcellularLocation>
        <location evidence="5">Cytoplasm</location>
    </subcellularLocation>
</comment>
<evidence type="ECO:0000313" key="7">
    <source>
        <dbReference type="EMBL" id="MEE8658233.1"/>
    </source>
</evidence>